<keyword evidence="1" id="KW-1133">Transmembrane helix</keyword>
<dbReference type="InterPro" id="IPR032508">
    <property type="entry name" value="FecR_C"/>
</dbReference>
<dbReference type="Gene3D" id="3.55.50.30">
    <property type="match status" value="1"/>
</dbReference>
<dbReference type="EMBL" id="JACOOH010000009">
    <property type="protein sequence ID" value="MBC5623083.1"/>
    <property type="molecule type" value="Genomic_DNA"/>
</dbReference>
<name>A0ABR7D580_9BACT</name>
<evidence type="ECO:0000259" key="2">
    <source>
        <dbReference type="Pfam" id="PF04773"/>
    </source>
</evidence>
<gene>
    <name evidence="4" type="ORF">H8S64_18475</name>
</gene>
<dbReference type="PANTHER" id="PTHR30273:SF2">
    <property type="entry name" value="PROTEIN FECR"/>
    <property type="match status" value="1"/>
</dbReference>
<evidence type="ECO:0000313" key="5">
    <source>
        <dbReference type="Proteomes" id="UP000646484"/>
    </source>
</evidence>
<proteinExistence type="predicted"/>
<dbReference type="Proteomes" id="UP000646484">
    <property type="component" value="Unassembled WGS sequence"/>
</dbReference>
<protein>
    <submittedName>
        <fullName evidence="4">FecR domain-containing protein</fullName>
    </submittedName>
</protein>
<organism evidence="4 5">
    <name type="scientific">Butyricimonas hominis</name>
    <dbReference type="NCBI Taxonomy" id="2763032"/>
    <lineage>
        <taxon>Bacteria</taxon>
        <taxon>Pseudomonadati</taxon>
        <taxon>Bacteroidota</taxon>
        <taxon>Bacteroidia</taxon>
        <taxon>Bacteroidales</taxon>
        <taxon>Odoribacteraceae</taxon>
        <taxon>Butyricimonas</taxon>
    </lineage>
</organism>
<dbReference type="Pfam" id="PF04773">
    <property type="entry name" value="FecR"/>
    <property type="match status" value="1"/>
</dbReference>
<keyword evidence="1" id="KW-0472">Membrane</keyword>
<feature type="transmembrane region" description="Helical" evidence="1">
    <location>
        <begin position="80"/>
        <end position="101"/>
    </location>
</feature>
<evidence type="ECO:0000313" key="4">
    <source>
        <dbReference type="EMBL" id="MBC5623083.1"/>
    </source>
</evidence>
<dbReference type="Gene3D" id="2.60.120.1440">
    <property type="match status" value="1"/>
</dbReference>
<feature type="domain" description="FecR protein" evidence="2">
    <location>
        <begin position="178"/>
        <end position="271"/>
    </location>
</feature>
<dbReference type="PANTHER" id="PTHR30273">
    <property type="entry name" value="PERIPLASMIC SIGNAL SENSOR AND SIGMA FACTOR ACTIVATOR FECR-RELATED"/>
    <property type="match status" value="1"/>
</dbReference>
<feature type="domain" description="Protein FecR C-terminal" evidence="3">
    <location>
        <begin position="315"/>
        <end position="384"/>
    </location>
</feature>
<evidence type="ECO:0000259" key="3">
    <source>
        <dbReference type="Pfam" id="PF16344"/>
    </source>
</evidence>
<dbReference type="Pfam" id="PF16344">
    <property type="entry name" value="FecR_C"/>
    <property type="match status" value="1"/>
</dbReference>
<comment type="caution">
    <text evidence="4">The sequence shown here is derived from an EMBL/GenBank/DDBJ whole genome shotgun (WGS) entry which is preliminary data.</text>
</comment>
<sequence>MEANEKNDQLEFALNVLNHPELLQDEYVREWLSHAENKKLYEECRLYLEAGLKLEVGDSLDVKSEFEKFNRKMQSPVRAFYRWTAAAAAVVILVASGWWLMNESSSREIGQDVIAGLQHVVVPGKNQAVLVTETGREIVLGTTSGTSVMVEGGVNVVDDSTRGVSYTTSEAVEVHYHTLRVPKGGEYRIVLSDGTEVWLNSESELKFPTVFTGGKREVELRGEGYFSVAHDGHLPFIVVASGVRTKVYGTEFNVKAYAGNQVDVTLVEGKVAVKQAGDGSEYPLAPGENAHFAEGMAPLIEKVNVHKYIAWKEGYFYYENERMEVIVNDLKRWYDFDVVYVGSGVKDLKFELWSGRDSDIDTIMGLLTKTNKVNVRLDGRTLIVSERNK</sequence>
<evidence type="ECO:0000256" key="1">
    <source>
        <dbReference type="SAM" id="Phobius"/>
    </source>
</evidence>
<keyword evidence="1" id="KW-0812">Transmembrane</keyword>
<dbReference type="InterPro" id="IPR012373">
    <property type="entry name" value="Ferrdict_sens_TM"/>
</dbReference>
<keyword evidence="5" id="KW-1185">Reference proteome</keyword>
<dbReference type="InterPro" id="IPR006860">
    <property type="entry name" value="FecR"/>
</dbReference>
<reference evidence="4 5" key="1">
    <citation type="submission" date="2020-08" db="EMBL/GenBank/DDBJ databases">
        <title>Genome public.</title>
        <authorList>
            <person name="Liu C."/>
            <person name="Sun Q."/>
        </authorList>
    </citation>
    <scope>NUCLEOTIDE SEQUENCE [LARGE SCALE GENOMIC DNA]</scope>
    <source>
        <strain evidence="4 5">NSJ-56</strain>
    </source>
</reference>
<dbReference type="RefSeq" id="WP_186978096.1">
    <property type="nucleotide sequence ID" value="NZ_JACOOH010000009.1"/>
</dbReference>
<accession>A0ABR7D580</accession>